<dbReference type="InterPro" id="IPR007110">
    <property type="entry name" value="Ig-like_dom"/>
</dbReference>
<dbReference type="KEGG" id="pbi:103060870"/>
<dbReference type="AlphaFoldDB" id="A0A9F5IWL5"/>
<dbReference type="OrthoDB" id="9873136at2759"/>
<accession>A0A9F5IWL5</accession>
<keyword evidence="6" id="KW-1185">Reference proteome</keyword>
<dbReference type="PROSITE" id="PS50835">
    <property type="entry name" value="IG_LIKE"/>
    <property type="match status" value="1"/>
</dbReference>
<sequence>MAINPKITVSVQTKYVKYLGFFFFFFFLGPVFNVSVHSDSPTIYRGELVNLLCIITIETTVLDPDDMSFDVSWFATRSFAMDKEPVFLASLDRKGLVMQARRNGSSDISLERISLLEFRLRVHGCEDNDFGNHFCLVTPWVRSAAGVWQREKEIKSKPILVTVKMDVLNAFKFPLLIGIGLSTIIGLLSCLIGYCSSRWCCKKEVQETRRERRRLMSMEMD</sequence>
<dbReference type="PANTHER" id="PTHR12207">
    <property type="entry name" value="V-SET AND TRANSMEMBRANE DOMAIN-CONTAINING PROTEIN"/>
    <property type="match status" value="1"/>
</dbReference>
<keyword evidence="3" id="KW-0393">Immunoglobulin domain</keyword>
<dbReference type="InterPro" id="IPR051102">
    <property type="entry name" value="IgSF_V-set/TM_domain"/>
</dbReference>
<dbReference type="GO" id="GO:0016020">
    <property type="term" value="C:membrane"/>
    <property type="evidence" value="ECO:0007669"/>
    <property type="project" value="TreeGrafter"/>
</dbReference>
<dbReference type="OMA" id="MYGMCAS"/>
<evidence type="ECO:0000313" key="7">
    <source>
        <dbReference type="RefSeq" id="XP_025022803.1"/>
    </source>
</evidence>
<evidence type="ECO:0000256" key="3">
    <source>
        <dbReference type="ARBA" id="ARBA00023319"/>
    </source>
</evidence>
<reference evidence="7" key="1">
    <citation type="submission" date="2025-08" db="UniProtKB">
        <authorList>
            <consortium name="RefSeq"/>
        </authorList>
    </citation>
    <scope>IDENTIFICATION</scope>
    <source>
        <tissue evidence="7">Liver</tissue>
    </source>
</reference>
<keyword evidence="4" id="KW-0472">Membrane</keyword>
<organism evidence="6 7">
    <name type="scientific">Python bivittatus</name>
    <name type="common">Burmese python</name>
    <name type="synonym">Python molurus bivittatus</name>
    <dbReference type="NCBI Taxonomy" id="176946"/>
    <lineage>
        <taxon>Eukaryota</taxon>
        <taxon>Metazoa</taxon>
        <taxon>Chordata</taxon>
        <taxon>Craniata</taxon>
        <taxon>Vertebrata</taxon>
        <taxon>Euteleostomi</taxon>
        <taxon>Lepidosauria</taxon>
        <taxon>Squamata</taxon>
        <taxon>Bifurcata</taxon>
        <taxon>Unidentata</taxon>
        <taxon>Episquamata</taxon>
        <taxon>Toxicofera</taxon>
        <taxon>Serpentes</taxon>
        <taxon>Henophidia</taxon>
        <taxon>Pythonidae</taxon>
        <taxon>Python</taxon>
    </lineage>
</organism>
<dbReference type="GeneID" id="103060870"/>
<keyword evidence="4" id="KW-1133">Transmembrane helix</keyword>
<feature type="transmembrane region" description="Helical" evidence="4">
    <location>
        <begin position="15"/>
        <end position="36"/>
    </location>
</feature>
<keyword evidence="4" id="KW-0812">Transmembrane</keyword>
<evidence type="ECO:0000256" key="2">
    <source>
        <dbReference type="ARBA" id="ARBA00023157"/>
    </source>
</evidence>
<name>A0A9F5IWL5_PYTBI</name>
<dbReference type="Proteomes" id="UP000695026">
    <property type="component" value="Unplaced"/>
</dbReference>
<dbReference type="FunFam" id="2.60.40.10:FF:002026">
    <property type="entry name" value="Prostaglandin F2 receptor inhibitor"/>
    <property type="match status" value="1"/>
</dbReference>
<dbReference type="RefSeq" id="XP_025022803.1">
    <property type="nucleotide sequence ID" value="XM_025167035.1"/>
</dbReference>
<evidence type="ECO:0000256" key="4">
    <source>
        <dbReference type="SAM" id="Phobius"/>
    </source>
</evidence>
<gene>
    <name evidence="7" type="primary">LOC103060870</name>
</gene>
<evidence type="ECO:0000256" key="1">
    <source>
        <dbReference type="ARBA" id="ARBA00022729"/>
    </source>
</evidence>
<evidence type="ECO:0000259" key="5">
    <source>
        <dbReference type="PROSITE" id="PS50835"/>
    </source>
</evidence>
<dbReference type="PANTHER" id="PTHR12207:SF3">
    <property type="entry name" value="PROSTAGLANDIN F2 RECEPTOR NEGATIVE REGULATOR"/>
    <property type="match status" value="1"/>
</dbReference>
<evidence type="ECO:0000313" key="6">
    <source>
        <dbReference type="Proteomes" id="UP000695026"/>
    </source>
</evidence>
<feature type="domain" description="Ig-like" evidence="5">
    <location>
        <begin position="30"/>
        <end position="155"/>
    </location>
</feature>
<keyword evidence="1" id="KW-0732">Signal</keyword>
<dbReference type="InterPro" id="IPR013783">
    <property type="entry name" value="Ig-like_fold"/>
</dbReference>
<keyword evidence="2" id="KW-1015">Disulfide bond</keyword>
<dbReference type="Gene3D" id="2.60.40.10">
    <property type="entry name" value="Immunoglobulins"/>
    <property type="match status" value="1"/>
</dbReference>
<feature type="transmembrane region" description="Helical" evidence="4">
    <location>
        <begin position="173"/>
        <end position="194"/>
    </location>
</feature>
<protein>
    <submittedName>
        <fullName evidence="7">Prostaglandin F2 receptor negative regulator-like</fullName>
    </submittedName>
</protein>
<proteinExistence type="predicted"/>